<dbReference type="STRING" id="32507.ENSNBRP00000012671"/>
<feature type="active site" evidence="8">
    <location>
        <position position="273"/>
    </location>
</feature>
<keyword evidence="6" id="KW-0788">Thiol protease</keyword>
<evidence type="ECO:0000256" key="7">
    <source>
        <dbReference type="ARBA" id="ARBA00022837"/>
    </source>
</evidence>
<dbReference type="PROSITE" id="PS50203">
    <property type="entry name" value="CALPAIN_CAT"/>
    <property type="match status" value="1"/>
</dbReference>
<dbReference type="FunFam" id="2.60.120.380:FF:000001">
    <property type="entry name" value="Calpain-1 catalytic subunit"/>
    <property type="match status" value="1"/>
</dbReference>
<organism evidence="11 12">
    <name type="scientific">Neolamprologus brichardi</name>
    <name type="common">Fairy cichlid</name>
    <name type="synonym">Lamprologus brichardi</name>
    <dbReference type="NCBI Taxonomy" id="32507"/>
    <lineage>
        <taxon>Eukaryota</taxon>
        <taxon>Metazoa</taxon>
        <taxon>Chordata</taxon>
        <taxon>Craniata</taxon>
        <taxon>Vertebrata</taxon>
        <taxon>Euteleostomi</taxon>
        <taxon>Actinopterygii</taxon>
        <taxon>Neopterygii</taxon>
        <taxon>Teleostei</taxon>
        <taxon>Neoteleostei</taxon>
        <taxon>Acanthomorphata</taxon>
        <taxon>Ovalentaria</taxon>
        <taxon>Cichlomorphae</taxon>
        <taxon>Cichliformes</taxon>
        <taxon>Cichlidae</taxon>
        <taxon>African cichlids</taxon>
        <taxon>Pseudocrenilabrinae</taxon>
        <taxon>Lamprologini</taxon>
        <taxon>Neolamprologus</taxon>
    </lineage>
</organism>
<evidence type="ECO:0000256" key="1">
    <source>
        <dbReference type="ARBA" id="ARBA00007623"/>
    </source>
</evidence>
<reference evidence="11" key="2">
    <citation type="submission" date="2025-09" db="UniProtKB">
        <authorList>
            <consortium name="Ensembl"/>
        </authorList>
    </citation>
    <scope>IDENTIFICATION</scope>
</reference>
<keyword evidence="12" id="KW-1185">Reference proteome</keyword>
<evidence type="ECO:0000313" key="11">
    <source>
        <dbReference type="Ensembl" id="ENSNBRP00000012671.1"/>
    </source>
</evidence>
<dbReference type="Gene3D" id="2.60.120.380">
    <property type="match status" value="1"/>
</dbReference>
<dbReference type="InterPro" id="IPR022682">
    <property type="entry name" value="Calpain_domain_III"/>
</dbReference>
<feature type="active site" evidence="8">
    <location>
        <position position="258"/>
    </location>
</feature>
<evidence type="ECO:0000256" key="5">
    <source>
        <dbReference type="ARBA" id="ARBA00022801"/>
    </source>
</evidence>
<evidence type="ECO:0000259" key="10">
    <source>
        <dbReference type="PROSITE" id="PS50203"/>
    </source>
</evidence>
<dbReference type="CDD" id="cd00044">
    <property type="entry name" value="CysPc"/>
    <property type="match status" value="1"/>
</dbReference>
<dbReference type="PANTHER" id="PTHR10183">
    <property type="entry name" value="CALPAIN"/>
    <property type="match status" value="1"/>
</dbReference>
<dbReference type="Gene3D" id="3.90.70.10">
    <property type="entry name" value="Cysteine proteinases"/>
    <property type="match status" value="1"/>
</dbReference>
<dbReference type="InterPro" id="IPR022683">
    <property type="entry name" value="Calpain_III"/>
</dbReference>
<sequence>MPPPGVCMNIISARHMKNGYGTVTNPERFLNQDFHQLKQYCLIQHIRYIDEMFPPDRNSIGNGILNPSDLDLVVWLRPEVSRIVKNPSFVADGVSRFDFGQGWVKNCWFIASIGALTFQKHILGQVVPLEQNFDEDYCGLFHFRFWRFGRWVDVIIDDKLPTIDGRLIFVHSRDPNEFWPALLEKAYAKVCGSYTDMNAGTPAEALVDFTGGVHIYIDLSKPPPDLWEMMCRAGQSKSLMGCGTPPGVSIDLHHIKQHAAFRGQMVNLVRLWNPWGHGEWNGDWSDRLEHLETARTHYYLNLYLFSRMSLKDFCKTYSLLDICCTCPDFLDGNSTCHWNTSIYEGRWVAGTTAGGCMKNPESFWTNPQYRVKIDKSSSECAGKQGEVNMLVSLMQKPDKRNRLLVQILYIGFSVFEYMAHRGKFPASFFSASKLVAYTKSYKNAREVMELMMLKPGEYVIVPCTFRPNETASFILTILSKAETHVQ</sequence>
<name>A0A3Q4GU87_NEOBR</name>
<dbReference type="GO" id="GO:0046872">
    <property type="term" value="F:metal ion binding"/>
    <property type="evidence" value="ECO:0007669"/>
    <property type="project" value="UniProtKB-KW"/>
</dbReference>
<evidence type="ECO:0000256" key="4">
    <source>
        <dbReference type="ARBA" id="ARBA00022737"/>
    </source>
</evidence>
<dbReference type="GO" id="GO:0006508">
    <property type="term" value="P:proteolysis"/>
    <property type="evidence" value="ECO:0007669"/>
    <property type="project" value="UniProtKB-KW"/>
</dbReference>
<evidence type="ECO:0000313" key="12">
    <source>
        <dbReference type="Proteomes" id="UP000261580"/>
    </source>
</evidence>
<keyword evidence="7" id="KW-0106">Calcium</keyword>
<dbReference type="InterPro" id="IPR033883">
    <property type="entry name" value="C2_III"/>
</dbReference>
<keyword evidence="3" id="KW-0479">Metal-binding</keyword>
<accession>A0A3Q4GU87</accession>
<dbReference type="InterPro" id="IPR001300">
    <property type="entry name" value="Peptidase_C2_calpain_cat"/>
</dbReference>
<comment type="similarity">
    <text evidence="1">Belongs to the peptidase C2 family.</text>
</comment>
<keyword evidence="4" id="KW-0677">Repeat</keyword>
<dbReference type="AlphaFoldDB" id="A0A3Q4GU87"/>
<evidence type="ECO:0000256" key="9">
    <source>
        <dbReference type="PROSITE-ProRule" id="PRU00239"/>
    </source>
</evidence>
<evidence type="ECO:0000256" key="2">
    <source>
        <dbReference type="ARBA" id="ARBA00022670"/>
    </source>
</evidence>
<dbReference type="CDD" id="cd00214">
    <property type="entry name" value="Calpain_III"/>
    <property type="match status" value="1"/>
</dbReference>
<dbReference type="PRINTS" id="PR00704">
    <property type="entry name" value="CALPAIN"/>
</dbReference>
<dbReference type="SUPFAM" id="SSF49758">
    <property type="entry name" value="Calpain large subunit, middle domain (domain III)"/>
    <property type="match status" value="1"/>
</dbReference>
<evidence type="ECO:0000256" key="6">
    <source>
        <dbReference type="ARBA" id="ARBA00022807"/>
    </source>
</evidence>
<keyword evidence="5" id="KW-0378">Hydrolase</keyword>
<dbReference type="GeneTree" id="ENSGT00940000160421"/>
<proteinExistence type="inferred from homology"/>
<evidence type="ECO:0000256" key="8">
    <source>
        <dbReference type="PIRSR" id="PIRSR622684-1"/>
    </source>
</evidence>
<dbReference type="SMART" id="SM00720">
    <property type="entry name" value="calpain_III"/>
    <property type="match status" value="1"/>
</dbReference>
<keyword evidence="2" id="KW-0645">Protease</keyword>
<feature type="active site" evidence="8">
    <location>
        <position position="107"/>
    </location>
</feature>
<feature type="domain" description="Calpain catalytic" evidence="10">
    <location>
        <begin position="47"/>
        <end position="323"/>
    </location>
</feature>
<dbReference type="Pfam" id="PF00648">
    <property type="entry name" value="Peptidase_C2"/>
    <property type="match status" value="1"/>
</dbReference>
<dbReference type="SMART" id="SM00230">
    <property type="entry name" value="CysPc"/>
    <property type="match status" value="1"/>
</dbReference>
<dbReference type="PANTHER" id="PTHR10183:SF302">
    <property type="entry name" value="CALPAIN-14"/>
    <property type="match status" value="1"/>
</dbReference>
<comment type="caution">
    <text evidence="9">Lacks conserved residue(s) required for the propagation of feature annotation.</text>
</comment>
<dbReference type="SUPFAM" id="SSF54001">
    <property type="entry name" value="Cysteine proteinases"/>
    <property type="match status" value="1"/>
</dbReference>
<dbReference type="Ensembl" id="ENSNBRT00000013033.1">
    <property type="protein sequence ID" value="ENSNBRP00000012671.1"/>
    <property type="gene ID" value="ENSNBRG00000009865.1"/>
</dbReference>
<reference evidence="11" key="1">
    <citation type="submission" date="2025-08" db="UniProtKB">
        <authorList>
            <consortium name="Ensembl"/>
        </authorList>
    </citation>
    <scope>IDENTIFICATION</scope>
</reference>
<dbReference type="InterPro" id="IPR036213">
    <property type="entry name" value="Calpain_III_sf"/>
</dbReference>
<protein>
    <recommendedName>
        <fullName evidence="10">Calpain catalytic domain-containing protein</fullName>
    </recommendedName>
</protein>
<dbReference type="GO" id="GO:0004198">
    <property type="term" value="F:calcium-dependent cysteine-type endopeptidase activity"/>
    <property type="evidence" value="ECO:0007669"/>
    <property type="project" value="InterPro"/>
</dbReference>
<dbReference type="Pfam" id="PF01067">
    <property type="entry name" value="Calpain_III"/>
    <property type="match status" value="1"/>
</dbReference>
<dbReference type="OMA" id="CHWNTSI"/>
<evidence type="ECO:0000256" key="3">
    <source>
        <dbReference type="ARBA" id="ARBA00022723"/>
    </source>
</evidence>
<dbReference type="Bgee" id="ENSNBRG00000009865">
    <property type="expression patterns" value="Expressed in zone of skin and 1 other cell type or tissue"/>
</dbReference>
<dbReference type="GO" id="GO:0005737">
    <property type="term" value="C:cytoplasm"/>
    <property type="evidence" value="ECO:0007669"/>
    <property type="project" value="TreeGrafter"/>
</dbReference>
<dbReference type="InterPro" id="IPR022684">
    <property type="entry name" value="Calpain_cysteine_protease"/>
</dbReference>
<dbReference type="InterPro" id="IPR038765">
    <property type="entry name" value="Papain-like_cys_pep_sf"/>
</dbReference>
<dbReference type="Proteomes" id="UP000261580">
    <property type="component" value="Unassembled WGS sequence"/>
</dbReference>